<evidence type="ECO:0000313" key="1">
    <source>
        <dbReference type="EMBL" id="MCC5464489.1"/>
    </source>
</evidence>
<organism evidence="1 2">
    <name type="scientific">Pelosinus baikalensis</name>
    <dbReference type="NCBI Taxonomy" id="2892015"/>
    <lineage>
        <taxon>Bacteria</taxon>
        <taxon>Bacillati</taxon>
        <taxon>Bacillota</taxon>
        <taxon>Negativicutes</taxon>
        <taxon>Selenomonadales</taxon>
        <taxon>Sporomusaceae</taxon>
        <taxon>Pelosinus</taxon>
    </lineage>
</organism>
<protein>
    <submittedName>
        <fullName evidence="1">Uncharacterized protein</fullName>
    </submittedName>
</protein>
<comment type="caution">
    <text evidence="1">The sequence shown here is derived from an EMBL/GenBank/DDBJ whole genome shotgun (WGS) entry which is preliminary data.</text>
</comment>
<name>A0ABS8HPJ0_9FIRM</name>
<keyword evidence="2" id="KW-1185">Reference proteome</keyword>
<reference evidence="1" key="1">
    <citation type="submission" date="2021-11" db="EMBL/GenBank/DDBJ databases">
        <title>Description of a new species Pelosinus isolated from the bottom sediments of Lake Baikal.</title>
        <authorList>
            <person name="Zakharyuk A."/>
        </authorList>
    </citation>
    <scope>NUCLEOTIDE SEQUENCE</scope>
    <source>
        <strain evidence="1">Bkl1</strain>
    </source>
</reference>
<dbReference type="EMBL" id="JAJHJB010000003">
    <property type="protein sequence ID" value="MCC5464489.1"/>
    <property type="molecule type" value="Genomic_DNA"/>
</dbReference>
<dbReference type="Proteomes" id="UP001165492">
    <property type="component" value="Unassembled WGS sequence"/>
</dbReference>
<evidence type="ECO:0000313" key="2">
    <source>
        <dbReference type="Proteomes" id="UP001165492"/>
    </source>
</evidence>
<sequence length="46" mass="5190">MSIDWLDKKKNKTCSVDGLDPGEYVQAPLLWSPVGRENVHNHIIAN</sequence>
<accession>A0ABS8HPJ0</accession>
<proteinExistence type="predicted"/>
<gene>
    <name evidence="1" type="ORF">LMF89_03810</name>
</gene>